<sequence length="167" mass="17617">MWMLDYGRPESTAAYSPPRSAYPDRAVQYVQAKRTVRGCSALHPRQVVPPPPGVLLPLTHAAPLAPFLTPLKPTITARPQQPAAKHRTPTSTQAAGRSSSTKGTASMYSLSTIMPAPGQAPLAQPCHDYQHMPCTQAPGAACNGSTNSATLGVSLPILLADARVSIR</sequence>
<feature type="compositionally biased region" description="Polar residues" evidence="1">
    <location>
        <begin position="89"/>
        <end position="104"/>
    </location>
</feature>
<evidence type="ECO:0000313" key="3">
    <source>
        <dbReference type="Proteomes" id="UP000800200"/>
    </source>
</evidence>
<protein>
    <submittedName>
        <fullName evidence="2">Uncharacterized protein</fullName>
    </submittedName>
</protein>
<dbReference type="EMBL" id="ML994689">
    <property type="protein sequence ID" value="KAF2177409.1"/>
    <property type="molecule type" value="Genomic_DNA"/>
</dbReference>
<name>A0A6A6DGN9_9PEZI</name>
<evidence type="ECO:0000256" key="1">
    <source>
        <dbReference type="SAM" id="MobiDB-lite"/>
    </source>
</evidence>
<dbReference type="AlphaFoldDB" id="A0A6A6DGN9"/>
<keyword evidence="3" id="KW-1185">Reference proteome</keyword>
<gene>
    <name evidence="2" type="ORF">K469DRAFT_697298</name>
</gene>
<organism evidence="2 3">
    <name type="scientific">Zopfia rhizophila CBS 207.26</name>
    <dbReference type="NCBI Taxonomy" id="1314779"/>
    <lineage>
        <taxon>Eukaryota</taxon>
        <taxon>Fungi</taxon>
        <taxon>Dikarya</taxon>
        <taxon>Ascomycota</taxon>
        <taxon>Pezizomycotina</taxon>
        <taxon>Dothideomycetes</taxon>
        <taxon>Dothideomycetes incertae sedis</taxon>
        <taxon>Zopfiaceae</taxon>
        <taxon>Zopfia</taxon>
    </lineage>
</organism>
<accession>A0A6A6DGN9</accession>
<proteinExistence type="predicted"/>
<dbReference type="Proteomes" id="UP000800200">
    <property type="component" value="Unassembled WGS sequence"/>
</dbReference>
<reference evidence="2" key="1">
    <citation type="journal article" date="2020" name="Stud. Mycol.">
        <title>101 Dothideomycetes genomes: a test case for predicting lifestyles and emergence of pathogens.</title>
        <authorList>
            <person name="Haridas S."/>
            <person name="Albert R."/>
            <person name="Binder M."/>
            <person name="Bloem J."/>
            <person name="Labutti K."/>
            <person name="Salamov A."/>
            <person name="Andreopoulos B."/>
            <person name="Baker S."/>
            <person name="Barry K."/>
            <person name="Bills G."/>
            <person name="Bluhm B."/>
            <person name="Cannon C."/>
            <person name="Castanera R."/>
            <person name="Culley D."/>
            <person name="Daum C."/>
            <person name="Ezra D."/>
            <person name="Gonzalez J."/>
            <person name="Henrissat B."/>
            <person name="Kuo A."/>
            <person name="Liang C."/>
            <person name="Lipzen A."/>
            <person name="Lutzoni F."/>
            <person name="Magnuson J."/>
            <person name="Mondo S."/>
            <person name="Nolan M."/>
            <person name="Ohm R."/>
            <person name="Pangilinan J."/>
            <person name="Park H.-J."/>
            <person name="Ramirez L."/>
            <person name="Alfaro M."/>
            <person name="Sun H."/>
            <person name="Tritt A."/>
            <person name="Yoshinaga Y."/>
            <person name="Zwiers L.-H."/>
            <person name="Turgeon B."/>
            <person name="Goodwin S."/>
            <person name="Spatafora J."/>
            <person name="Crous P."/>
            <person name="Grigoriev I."/>
        </authorList>
    </citation>
    <scope>NUCLEOTIDE SEQUENCE</scope>
    <source>
        <strain evidence="2">CBS 207.26</strain>
    </source>
</reference>
<feature type="region of interest" description="Disordered" evidence="1">
    <location>
        <begin position="77"/>
        <end position="104"/>
    </location>
</feature>
<evidence type="ECO:0000313" key="2">
    <source>
        <dbReference type="EMBL" id="KAF2177409.1"/>
    </source>
</evidence>